<dbReference type="PROSITE" id="PS51257">
    <property type="entry name" value="PROKAR_LIPOPROTEIN"/>
    <property type="match status" value="1"/>
</dbReference>
<organism evidence="2 3">
    <name type="scientific">Streptomyces longwoodensis</name>
    <dbReference type="NCBI Taxonomy" id="68231"/>
    <lineage>
        <taxon>Bacteria</taxon>
        <taxon>Bacillati</taxon>
        <taxon>Actinomycetota</taxon>
        <taxon>Actinomycetes</taxon>
        <taxon>Kitasatosporales</taxon>
        <taxon>Streptomycetaceae</taxon>
        <taxon>Streptomyces</taxon>
    </lineage>
</organism>
<keyword evidence="3" id="KW-1185">Reference proteome</keyword>
<comment type="caution">
    <text evidence="2">The sequence shown here is derived from an EMBL/GenBank/DDBJ whole genome shotgun (WGS) entry which is preliminary data.</text>
</comment>
<sequence>MKRTMYGSAGAVLLLTGAVACQDGGADGQGAQRSAAQVLTAAFEKTTEAKSARVTMTMSAPATMKDGGNVTASGVLGWDPAVMDLTVEGSALAAEPDAPEKVRMIWRDNVMYMDMGEAAAREADLGGKRWMKMDLSALAEEAGGDALGRKMSGGLADMNQDPAQQLALLLDSPNLKHLGSEKIDGQRAEHYKGTLTVEEMMNSNDSLDLLGPAERKQLLGSIEKSGIKGYDTEVWVNEDDLPVRMDVAMDTPEGTVEMSMTYADYGAKAQVTVPPAAQTFDFLEMFRDLGEAGRT</sequence>
<reference evidence="2 3" key="1">
    <citation type="submission" date="2015-10" db="EMBL/GenBank/DDBJ databases">
        <title>Draft genome sequence of Streptomyces longwoodensis DSM 41677, type strain for the species Streptomyces longwoodensis.</title>
        <authorList>
            <person name="Ruckert C."/>
            <person name="Winkler A."/>
            <person name="Kalinowski J."/>
            <person name="Kampfer P."/>
            <person name="Glaeser S."/>
        </authorList>
    </citation>
    <scope>NUCLEOTIDE SEQUENCE [LARGE SCALE GENOMIC DNA]</scope>
    <source>
        <strain evidence="2 3">DSM 41677</strain>
    </source>
</reference>
<dbReference type="STRING" id="68231.AQJ30_30530"/>
<dbReference type="InterPro" id="IPR029046">
    <property type="entry name" value="LolA/LolB/LppX"/>
</dbReference>
<dbReference type="GeneID" id="91428916"/>
<gene>
    <name evidence="2" type="ORF">AQJ30_30530</name>
</gene>
<feature type="signal peptide" evidence="1">
    <location>
        <begin position="1"/>
        <end position="20"/>
    </location>
</feature>
<protein>
    <recommendedName>
        <fullName evidence="4">Lipoprotein</fullName>
    </recommendedName>
</protein>
<feature type="chain" id="PRO_5038445283" description="Lipoprotein" evidence="1">
    <location>
        <begin position="21"/>
        <end position="295"/>
    </location>
</feature>
<dbReference type="Gene3D" id="2.50.20.20">
    <property type="match status" value="1"/>
</dbReference>
<dbReference type="EMBL" id="LMWS01000040">
    <property type="protein sequence ID" value="KUN34259.1"/>
    <property type="molecule type" value="Genomic_DNA"/>
</dbReference>
<dbReference type="SUPFAM" id="SSF89392">
    <property type="entry name" value="Prokaryotic lipoproteins and lipoprotein localization factors"/>
    <property type="match status" value="1"/>
</dbReference>
<evidence type="ECO:0000256" key="1">
    <source>
        <dbReference type="SAM" id="SignalP"/>
    </source>
</evidence>
<evidence type="ECO:0000313" key="2">
    <source>
        <dbReference type="EMBL" id="KUN34259.1"/>
    </source>
</evidence>
<dbReference type="AlphaFoldDB" id="A0A124HQ47"/>
<name>A0A124HQ47_9ACTN</name>
<proteinExistence type="predicted"/>
<keyword evidence="1" id="KW-0732">Signal</keyword>
<accession>A0A124HQ47</accession>
<dbReference type="RefSeq" id="WP_067240383.1">
    <property type="nucleotide sequence ID" value="NZ_KQ948562.1"/>
</dbReference>
<evidence type="ECO:0008006" key="4">
    <source>
        <dbReference type="Google" id="ProtNLM"/>
    </source>
</evidence>
<evidence type="ECO:0000313" key="3">
    <source>
        <dbReference type="Proteomes" id="UP000053271"/>
    </source>
</evidence>
<dbReference type="Proteomes" id="UP000053271">
    <property type="component" value="Unassembled WGS sequence"/>
</dbReference>